<comment type="caution">
    <text evidence="2">The sequence shown here is derived from an EMBL/GenBank/DDBJ whole genome shotgun (WGS) entry which is preliminary data.</text>
</comment>
<feature type="compositionally biased region" description="Basic and acidic residues" evidence="1">
    <location>
        <begin position="65"/>
        <end position="102"/>
    </location>
</feature>
<keyword evidence="3" id="KW-1185">Reference proteome</keyword>
<dbReference type="AlphaFoldDB" id="A0A8K0QTN9"/>
<dbReference type="OrthoDB" id="3799858at2759"/>
<protein>
    <submittedName>
        <fullName evidence="2">Uncharacterized protein</fullName>
    </submittedName>
</protein>
<dbReference type="EMBL" id="JAGMVJ010000029">
    <property type="protein sequence ID" value="KAH7069433.1"/>
    <property type="molecule type" value="Genomic_DNA"/>
</dbReference>
<feature type="region of interest" description="Disordered" evidence="1">
    <location>
        <begin position="1"/>
        <end position="153"/>
    </location>
</feature>
<evidence type="ECO:0000313" key="3">
    <source>
        <dbReference type="Proteomes" id="UP000813461"/>
    </source>
</evidence>
<feature type="compositionally biased region" description="Low complexity" evidence="1">
    <location>
        <begin position="1"/>
        <end position="13"/>
    </location>
</feature>
<evidence type="ECO:0000313" key="2">
    <source>
        <dbReference type="EMBL" id="KAH7069433.1"/>
    </source>
</evidence>
<feature type="compositionally biased region" description="Polar residues" evidence="1">
    <location>
        <begin position="317"/>
        <end position="326"/>
    </location>
</feature>
<feature type="compositionally biased region" description="Acidic residues" evidence="1">
    <location>
        <begin position="328"/>
        <end position="338"/>
    </location>
</feature>
<name>A0A8K0QTN9_9PLEO</name>
<reference evidence="2" key="1">
    <citation type="journal article" date="2021" name="Nat. Commun.">
        <title>Genetic determinants of endophytism in the Arabidopsis root mycobiome.</title>
        <authorList>
            <person name="Mesny F."/>
            <person name="Miyauchi S."/>
            <person name="Thiergart T."/>
            <person name="Pickel B."/>
            <person name="Atanasova L."/>
            <person name="Karlsson M."/>
            <person name="Huettel B."/>
            <person name="Barry K.W."/>
            <person name="Haridas S."/>
            <person name="Chen C."/>
            <person name="Bauer D."/>
            <person name="Andreopoulos W."/>
            <person name="Pangilinan J."/>
            <person name="LaButti K."/>
            <person name="Riley R."/>
            <person name="Lipzen A."/>
            <person name="Clum A."/>
            <person name="Drula E."/>
            <person name="Henrissat B."/>
            <person name="Kohler A."/>
            <person name="Grigoriev I.V."/>
            <person name="Martin F.M."/>
            <person name="Hacquard S."/>
        </authorList>
    </citation>
    <scope>NUCLEOTIDE SEQUENCE</scope>
    <source>
        <strain evidence="2">MPI-SDFR-AT-0120</strain>
    </source>
</reference>
<organism evidence="2 3">
    <name type="scientific">Paraphoma chrysanthemicola</name>
    <dbReference type="NCBI Taxonomy" id="798071"/>
    <lineage>
        <taxon>Eukaryota</taxon>
        <taxon>Fungi</taxon>
        <taxon>Dikarya</taxon>
        <taxon>Ascomycota</taxon>
        <taxon>Pezizomycotina</taxon>
        <taxon>Dothideomycetes</taxon>
        <taxon>Pleosporomycetidae</taxon>
        <taxon>Pleosporales</taxon>
        <taxon>Pleosporineae</taxon>
        <taxon>Phaeosphaeriaceae</taxon>
        <taxon>Paraphoma</taxon>
    </lineage>
</organism>
<feature type="compositionally biased region" description="Basic and acidic residues" evidence="1">
    <location>
        <begin position="141"/>
        <end position="153"/>
    </location>
</feature>
<feature type="compositionally biased region" description="Basic residues" evidence="1">
    <location>
        <begin position="271"/>
        <end position="282"/>
    </location>
</feature>
<feature type="compositionally biased region" description="Polar residues" evidence="1">
    <location>
        <begin position="107"/>
        <end position="125"/>
    </location>
</feature>
<proteinExistence type="predicted"/>
<accession>A0A8K0QTN9</accession>
<gene>
    <name evidence="2" type="ORF">FB567DRAFT_554977</name>
</gene>
<dbReference type="Proteomes" id="UP000813461">
    <property type="component" value="Unassembled WGS sequence"/>
</dbReference>
<feature type="region of interest" description="Disordered" evidence="1">
    <location>
        <begin position="262"/>
        <end position="339"/>
    </location>
</feature>
<sequence length="548" mass="61957">MTAPTTPSKPTKAQQRQRVLRAEHRLLKHQAKNRTRRAQKRRKWRKSGQDAAHPGLRGANAVGGKETRISFEPREEEVRTERQVQTHDTNAESRSQTRDTIRRRTTGKASSDNHQQEQVSTTSPLQDAADIQKHKKRQPKHHEDPSADDREFVETLRPREPTYNTLPIQRDHIFDIPQQTEEGSQSVTSIPNTSREFSPLCPYPGCGCEIDVSFDDNEDEEPFEQVLDDALTLSPTMNILARRRLPSILKVDAHRHAREESCSIMSVSKTGTKHTSSKRKVSKDKSSKSASFKSTSSKCKPSGHSKSRPTPKPPLINPNTHGNIYTISDDEDEDEEEIQFQVSTQPNHTLDHLFSLYTSPNPHARLPDTSTPKPTVRTISAVPIARDFNNTESDTDDDRNNTPTPLFSLQESFFNNNDNDIARIAPPDSPAYNFIHGLRDEQSTLHTQSHALTTSITQLMRKRFGPSSADWERIRVFEEMRTAAEDLCFDLFIAEYDLRDVLTQSREDGGRGSDADVDSVVRGAMNVVGECVERYDAEMERLGGDSLE</sequence>
<evidence type="ECO:0000256" key="1">
    <source>
        <dbReference type="SAM" id="MobiDB-lite"/>
    </source>
</evidence>
<feature type="compositionally biased region" description="Basic residues" evidence="1">
    <location>
        <begin position="26"/>
        <end position="46"/>
    </location>
</feature>
<feature type="compositionally biased region" description="Low complexity" evidence="1">
    <location>
        <begin position="288"/>
        <end position="300"/>
    </location>
</feature>